<dbReference type="GO" id="GO:0051701">
    <property type="term" value="P:biological process involved in interaction with host"/>
    <property type="evidence" value="ECO:0007669"/>
    <property type="project" value="TreeGrafter"/>
</dbReference>
<dbReference type="GO" id="GO:0005886">
    <property type="term" value="C:plasma membrane"/>
    <property type="evidence" value="ECO:0007669"/>
    <property type="project" value="TreeGrafter"/>
</dbReference>
<dbReference type="GO" id="GO:0001666">
    <property type="term" value="P:response to hypoxia"/>
    <property type="evidence" value="ECO:0007669"/>
    <property type="project" value="TreeGrafter"/>
</dbReference>
<evidence type="ECO:0000256" key="5">
    <source>
        <dbReference type="ARBA" id="ARBA00022516"/>
    </source>
</evidence>
<evidence type="ECO:0000313" key="13">
    <source>
        <dbReference type="EMBL" id="PVZ06300.1"/>
    </source>
</evidence>
<evidence type="ECO:0000256" key="9">
    <source>
        <dbReference type="ARBA" id="ARBA00023315"/>
    </source>
</evidence>
<dbReference type="GO" id="GO:0071731">
    <property type="term" value="P:response to nitric oxide"/>
    <property type="evidence" value="ECO:0007669"/>
    <property type="project" value="TreeGrafter"/>
</dbReference>
<dbReference type="InterPro" id="IPR009721">
    <property type="entry name" value="O-acyltransferase_WSD1_C"/>
</dbReference>
<dbReference type="EMBL" id="QEKW01000013">
    <property type="protein sequence ID" value="PVZ06300.1"/>
    <property type="molecule type" value="Genomic_DNA"/>
</dbReference>
<feature type="domain" description="O-acyltransferase WSD1-like N-terminal" evidence="11">
    <location>
        <begin position="14"/>
        <end position="273"/>
    </location>
</feature>
<comment type="caution">
    <text evidence="13">The sequence shown here is derived from an EMBL/GenBank/DDBJ whole genome shotgun (WGS) entry which is preliminary data.</text>
</comment>
<evidence type="ECO:0000256" key="10">
    <source>
        <dbReference type="ARBA" id="ARBA00048109"/>
    </source>
</evidence>
<accession>A0A2U1F2Q4</accession>
<dbReference type="GO" id="GO:0006071">
    <property type="term" value="P:glycerol metabolic process"/>
    <property type="evidence" value="ECO:0007669"/>
    <property type="project" value="UniProtKB-KW"/>
</dbReference>
<dbReference type="PANTHER" id="PTHR31650">
    <property type="entry name" value="O-ACYLTRANSFERASE (WSD1-LIKE) FAMILY PROTEIN"/>
    <property type="match status" value="1"/>
</dbReference>
<dbReference type="Pfam" id="PF06974">
    <property type="entry name" value="WS_DGAT_C"/>
    <property type="match status" value="1"/>
</dbReference>
<protein>
    <recommendedName>
        <fullName evidence="4">diacylglycerol O-acyltransferase</fullName>
        <ecNumber evidence="4">2.3.1.20</ecNumber>
    </recommendedName>
</protein>
<organism evidence="13 14">
    <name type="scientific">Actinomycetospora cinnamomea</name>
    <dbReference type="NCBI Taxonomy" id="663609"/>
    <lineage>
        <taxon>Bacteria</taxon>
        <taxon>Bacillati</taxon>
        <taxon>Actinomycetota</taxon>
        <taxon>Actinomycetes</taxon>
        <taxon>Pseudonocardiales</taxon>
        <taxon>Pseudonocardiaceae</taxon>
        <taxon>Actinomycetospora</taxon>
    </lineage>
</organism>
<feature type="domain" description="O-acyltransferase WSD1 C-terminal" evidence="12">
    <location>
        <begin position="315"/>
        <end position="458"/>
    </location>
</feature>
<keyword evidence="7" id="KW-0319">Glycerol metabolism</keyword>
<keyword evidence="8" id="KW-0443">Lipid metabolism</keyword>
<gene>
    <name evidence="13" type="ORF">C8D89_11338</name>
</gene>
<dbReference type="EC" id="2.3.1.20" evidence="4"/>
<keyword evidence="5" id="KW-0444">Lipid biosynthesis</keyword>
<sequence>MESMAVVERAGATDLAFLAMDTGPVPQQFGVVLEVGTAGSTPVGTPVGTPIGTALDTGTVRELVVRRLPAVPRLRQRLRAAPPGCGTPLWVDDPAFDVRRHVQELTCAPPGDEAAVVDTALSAIMTPLPRDAPLWRVVVLRTPAGGGVGLVVVLHHALADGLGGLGLLAALLEPEPELEPAEHDGGFPRPRPAAPLLLRDALARRLRGVGRVASAWRALRTGLGAAGGLRPARAAPCSLLAPTGRRRAVAVVRVEREPLRAHAHRHGATTNDALLAAVGGALGRVLTDRGEAAPATVQVAVPVSARRSAAGAPGGNAVSPMVVAVPTAGDPATRLAAVAMRSRELRSGAAAGPPPIAVLSGLFRLVATLGGYRRYLAHQHRMHTLVTHVRGPGTAVTVAGATVRAVVPLAVGESGNVTVSFEALSYAGTLTVAVVVDPDAVGDPGGLADALRGELHRMSGVPVSIVVGNR</sequence>
<dbReference type="Gene3D" id="3.30.559.10">
    <property type="entry name" value="Chloramphenicol acetyltransferase-like domain"/>
    <property type="match status" value="1"/>
</dbReference>
<comment type="pathway">
    <text evidence="1">Glycerolipid metabolism; triacylglycerol biosynthesis.</text>
</comment>
<dbReference type="InterPro" id="IPR004255">
    <property type="entry name" value="O-acyltransferase_WSD1_N"/>
</dbReference>
<evidence type="ECO:0000256" key="8">
    <source>
        <dbReference type="ARBA" id="ARBA00023098"/>
    </source>
</evidence>
<comment type="catalytic activity">
    <reaction evidence="10">
        <text>an acyl-CoA + a 1,2-diacyl-sn-glycerol = a triacyl-sn-glycerol + CoA</text>
        <dbReference type="Rhea" id="RHEA:10868"/>
        <dbReference type="ChEBI" id="CHEBI:17815"/>
        <dbReference type="ChEBI" id="CHEBI:57287"/>
        <dbReference type="ChEBI" id="CHEBI:58342"/>
        <dbReference type="ChEBI" id="CHEBI:64615"/>
        <dbReference type="EC" id="2.3.1.20"/>
    </reaction>
</comment>
<reference evidence="13 14" key="1">
    <citation type="submission" date="2018-04" db="EMBL/GenBank/DDBJ databases">
        <title>Genomic Encyclopedia of Type Strains, Phase IV (KMG-IV): sequencing the most valuable type-strain genomes for metagenomic binning, comparative biology and taxonomic classification.</title>
        <authorList>
            <person name="Goeker M."/>
        </authorList>
    </citation>
    <scope>NUCLEOTIDE SEQUENCE [LARGE SCALE GENOMIC DNA]</scope>
    <source>
        <strain evidence="13 14">DSM 45771</strain>
    </source>
</reference>
<evidence type="ECO:0000313" key="14">
    <source>
        <dbReference type="Proteomes" id="UP000245639"/>
    </source>
</evidence>
<comment type="similarity">
    <text evidence="3">Belongs to the long-chain O-acyltransferase family.</text>
</comment>
<dbReference type="PANTHER" id="PTHR31650:SF1">
    <property type="entry name" value="WAX ESTER SYNTHASE_DIACYLGLYCEROL ACYLTRANSFERASE 4-RELATED"/>
    <property type="match status" value="1"/>
</dbReference>
<dbReference type="GO" id="GO:0004144">
    <property type="term" value="F:diacylglycerol O-acyltransferase activity"/>
    <property type="evidence" value="ECO:0007669"/>
    <property type="project" value="UniProtKB-EC"/>
</dbReference>
<dbReference type="InterPro" id="IPR023213">
    <property type="entry name" value="CAT-like_dom_sf"/>
</dbReference>
<dbReference type="Pfam" id="PF03007">
    <property type="entry name" value="WS_DGAT_cat"/>
    <property type="match status" value="1"/>
</dbReference>
<evidence type="ECO:0000256" key="4">
    <source>
        <dbReference type="ARBA" id="ARBA00013244"/>
    </source>
</evidence>
<evidence type="ECO:0000256" key="1">
    <source>
        <dbReference type="ARBA" id="ARBA00004771"/>
    </source>
</evidence>
<dbReference type="SUPFAM" id="SSF52777">
    <property type="entry name" value="CoA-dependent acyltransferases"/>
    <property type="match status" value="2"/>
</dbReference>
<evidence type="ECO:0000256" key="6">
    <source>
        <dbReference type="ARBA" id="ARBA00022679"/>
    </source>
</evidence>
<dbReference type="InterPro" id="IPR045034">
    <property type="entry name" value="O-acyltransferase_WSD1-like"/>
</dbReference>
<dbReference type="UniPathway" id="UPA00282"/>
<proteinExistence type="inferred from homology"/>
<keyword evidence="9 13" id="KW-0012">Acyltransferase</keyword>
<evidence type="ECO:0000256" key="3">
    <source>
        <dbReference type="ARBA" id="ARBA00009587"/>
    </source>
</evidence>
<keyword evidence="14" id="KW-1185">Reference proteome</keyword>
<dbReference type="Proteomes" id="UP000245639">
    <property type="component" value="Unassembled WGS sequence"/>
</dbReference>
<evidence type="ECO:0000259" key="11">
    <source>
        <dbReference type="Pfam" id="PF03007"/>
    </source>
</evidence>
<dbReference type="GO" id="GO:0019432">
    <property type="term" value="P:triglyceride biosynthetic process"/>
    <property type="evidence" value="ECO:0007669"/>
    <property type="project" value="UniProtKB-UniPathway"/>
</dbReference>
<keyword evidence="6 13" id="KW-0808">Transferase</keyword>
<evidence type="ECO:0000256" key="7">
    <source>
        <dbReference type="ARBA" id="ARBA00022798"/>
    </source>
</evidence>
<name>A0A2U1F2Q4_9PSEU</name>
<dbReference type="AlphaFoldDB" id="A0A2U1F2Q4"/>
<evidence type="ECO:0000256" key="2">
    <source>
        <dbReference type="ARBA" id="ARBA00005189"/>
    </source>
</evidence>
<dbReference type="Gene3D" id="3.30.559.30">
    <property type="entry name" value="Nonribosomal peptide synthetase, condensation domain"/>
    <property type="match status" value="1"/>
</dbReference>
<comment type="pathway">
    <text evidence="2">Lipid metabolism.</text>
</comment>
<evidence type="ECO:0000259" key="12">
    <source>
        <dbReference type="Pfam" id="PF06974"/>
    </source>
</evidence>